<proteinExistence type="inferred from homology"/>
<dbReference type="InterPro" id="IPR036249">
    <property type="entry name" value="Thioredoxin-like_sf"/>
</dbReference>
<dbReference type="GO" id="GO:0006457">
    <property type="term" value="P:protein folding"/>
    <property type="evidence" value="ECO:0007669"/>
    <property type="project" value="TreeGrafter"/>
</dbReference>
<dbReference type="AlphaFoldDB" id="A0A1Y2F8Y1"/>
<dbReference type="GeneID" id="63786201"/>
<feature type="domain" description="Phosducin" evidence="3">
    <location>
        <begin position="64"/>
        <end position="191"/>
    </location>
</feature>
<organism evidence="4 5">
    <name type="scientific">Protomyces lactucae-debilis</name>
    <dbReference type="NCBI Taxonomy" id="2754530"/>
    <lineage>
        <taxon>Eukaryota</taxon>
        <taxon>Fungi</taxon>
        <taxon>Dikarya</taxon>
        <taxon>Ascomycota</taxon>
        <taxon>Taphrinomycotina</taxon>
        <taxon>Taphrinomycetes</taxon>
        <taxon>Taphrinales</taxon>
        <taxon>Protomycetaceae</taxon>
        <taxon>Protomyces</taxon>
    </lineage>
</organism>
<dbReference type="Gene3D" id="3.40.30.10">
    <property type="entry name" value="Glutaredoxin"/>
    <property type="match status" value="1"/>
</dbReference>
<dbReference type="SUPFAM" id="SSF52833">
    <property type="entry name" value="Thioredoxin-like"/>
    <property type="match status" value="1"/>
</dbReference>
<evidence type="ECO:0000313" key="4">
    <source>
        <dbReference type="EMBL" id="ORY80372.1"/>
    </source>
</evidence>
<evidence type="ECO:0000259" key="3">
    <source>
        <dbReference type="Pfam" id="PF02114"/>
    </source>
</evidence>
<feature type="region of interest" description="Disordered" evidence="2">
    <location>
        <begin position="221"/>
        <end position="240"/>
    </location>
</feature>
<dbReference type="OrthoDB" id="45518at2759"/>
<reference evidence="4 5" key="1">
    <citation type="submission" date="2016-07" db="EMBL/GenBank/DDBJ databases">
        <title>Pervasive Adenine N6-methylation of Active Genes in Fungi.</title>
        <authorList>
            <consortium name="DOE Joint Genome Institute"/>
            <person name="Mondo S.J."/>
            <person name="Dannebaum R.O."/>
            <person name="Kuo R.C."/>
            <person name="Labutti K."/>
            <person name="Haridas S."/>
            <person name="Kuo A."/>
            <person name="Salamov A."/>
            <person name="Ahrendt S.R."/>
            <person name="Lipzen A."/>
            <person name="Sullivan W."/>
            <person name="Andreopoulos W.B."/>
            <person name="Clum A."/>
            <person name="Lindquist E."/>
            <person name="Daum C."/>
            <person name="Ramamoorthy G.K."/>
            <person name="Gryganskyi A."/>
            <person name="Culley D."/>
            <person name="Magnuson J.K."/>
            <person name="James T.Y."/>
            <person name="O'Malley M.A."/>
            <person name="Stajich J.E."/>
            <person name="Spatafora J.W."/>
            <person name="Visel A."/>
            <person name="Grigoriev I.V."/>
        </authorList>
    </citation>
    <scope>NUCLEOTIDE SEQUENCE [LARGE SCALE GENOMIC DNA]</scope>
    <source>
        <strain evidence="4 5">12-1054</strain>
    </source>
</reference>
<dbReference type="PANTHER" id="PTHR45809">
    <property type="entry name" value="VIRAL IAP-ASSOCIATED FACTOR HOMOLOG"/>
    <property type="match status" value="1"/>
</dbReference>
<gene>
    <name evidence="4" type="ORF">BCR37DRAFT_381036</name>
</gene>
<comment type="similarity">
    <text evidence="1">Belongs to the phosducin family.</text>
</comment>
<sequence>MEGMMGMPSGGMQVEVDETEDTEWNDILRQHKIIPEKPKDPDEGRDEILAEARQLQHDSRLDDLELDELDELEDDEDDAIIMEYKARRMKEMQETASRKVFGSLIPITKGEYTREVTEASQKHWVFVFLYKDYLTASKKLRPVLEEFSARHASIKVCAIVSDQAMENYPDQAVPTILVYHDGDMKEQFVGLKPTTTLADLERLTMGLGALTDDDVRRARKRAGQLTTERAREEEVDDWSD</sequence>
<name>A0A1Y2F8Y1_PROLT</name>
<dbReference type="RefSeq" id="XP_040724260.1">
    <property type="nucleotide sequence ID" value="XM_040869602.1"/>
</dbReference>
<protein>
    <submittedName>
        <fullName evidence="4">Phosducin family protein</fullName>
    </submittedName>
</protein>
<dbReference type="InterPro" id="IPR024253">
    <property type="entry name" value="Phosducin_thioredoxin-like_dom"/>
</dbReference>
<accession>A0A1Y2F8Y1</accession>
<dbReference type="Pfam" id="PF02114">
    <property type="entry name" value="Phosducin"/>
    <property type="match status" value="1"/>
</dbReference>
<keyword evidence="5" id="KW-1185">Reference proteome</keyword>
<dbReference type="EMBL" id="MCFI01000013">
    <property type="protein sequence ID" value="ORY80372.1"/>
    <property type="molecule type" value="Genomic_DNA"/>
</dbReference>
<dbReference type="PANTHER" id="PTHR45809:SF3">
    <property type="entry name" value="VIRAL IAP-ASSOCIATED FACTOR HOMOLOG"/>
    <property type="match status" value="1"/>
</dbReference>
<comment type="caution">
    <text evidence="4">The sequence shown here is derived from an EMBL/GenBank/DDBJ whole genome shotgun (WGS) entry which is preliminary data.</text>
</comment>
<evidence type="ECO:0000256" key="1">
    <source>
        <dbReference type="ARBA" id="ARBA00009686"/>
    </source>
</evidence>
<dbReference type="Proteomes" id="UP000193685">
    <property type="component" value="Unassembled WGS sequence"/>
</dbReference>
<dbReference type="OMA" id="DSCIQHY"/>
<evidence type="ECO:0000256" key="2">
    <source>
        <dbReference type="SAM" id="MobiDB-lite"/>
    </source>
</evidence>
<dbReference type="GO" id="GO:0005737">
    <property type="term" value="C:cytoplasm"/>
    <property type="evidence" value="ECO:0007669"/>
    <property type="project" value="TreeGrafter"/>
</dbReference>
<evidence type="ECO:0000313" key="5">
    <source>
        <dbReference type="Proteomes" id="UP000193685"/>
    </source>
</evidence>
<dbReference type="STRING" id="56484.A0A1Y2F8Y1"/>
<dbReference type="InterPro" id="IPR051498">
    <property type="entry name" value="Phosducin-like_chap/apop_reg"/>
</dbReference>